<evidence type="ECO:0000313" key="14">
    <source>
        <dbReference type="Proteomes" id="UP000070366"/>
    </source>
</evidence>
<protein>
    <recommendedName>
        <fullName evidence="10">Galactose-1-phosphate uridylyltransferase</fullName>
        <shortName evidence="10">Gal-1-P uridylyltransferase</shortName>
        <ecNumber evidence="10">2.7.7.12</ecNumber>
    </recommendedName>
    <alternativeName>
        <fullName evidence="10">UDP-glucose--hexose-1-phosphate uridylyltransferase</fullName>
    </alternativeName>
</protein>
<organism evidence="13 14">
    <name type="scientific">Christensenella minuta</name>
    <dbReference type="NCBI Taxonomy" id="626937"/>
    <lineage>
        <taxon>Bacteria</taxon>
        <taxon>Bacillati</taxon>
        <taxon>Bacillota</taxon>
        <taxon>Clostridia</taxon>
        <taxon>Christensenellales</taxon>
        <taxon>Christensenellaceae</taxon>
        <taxon>Christensenella</taxon>
    </lineage>
</organism>
<evidence type="ECO:0000256" key="1">
    <source>
        <dbReference type="ARBA" id="ARBA00001107"/>
    </source>
</evidence>
<dbReference type="Pfam" id="PF02744">
    <property type="entry name" value="GalP_UDP_tr_C"/>
    <property type="match status" value="1"/>
</dbReference>
<dbReference type="InterPro" id="IPR000766">
    <property type="entry name" value="GalP_uridyl_Trfase_II"/>
</dbReference>
<comment type="subcellular location">
    <subcellularLocation>
        <location evidence="2 10">Cytoplasm</location>
    </subcellularLocation>
</comment>
<proteinExistence type="inferred from homology"/>
<keyword evidence="14" id="KW-1185">Reference proteome</keyword>
<dbReference type="EC" id="2.7.7.12" evidence="10"/>
<dbReference type="EMBL" id="LSZW01000061">
    <property type="protein sequence ID" value="KXK65411.1"/>
    <property type="molecule type" value="Genomic_DNA"/>
</dbReference>
<dbReference type="InterPro" id="IPR005850">
    <property type="entry name" value="GalP_Utransf_C"/>
</dbReference>
<evidence type="ECO:0000256" key="6">
    <source>
        <dbReference type="ARBA" id="ARBA00022679"/>
    </source>
</evidence>
<dbReference type="NCBIfam" id="NF003629">
    <property type="entry name" value="PRK05270.1-2"/>
    <property type="match status" value="1"/>
</dbReference>
<evidence type="ECO:0000256" key="2">
    <source>
        <dbReference type="ARBA" id="ARBA00004496"/>
    </source>
</evidence>
<dbReference type="HAMAP" id="MF_00571">
    <property type="entry name" value="GalP_UDP_trans"/>
    <property type="match status" value="1"/>
</dbReference>
<reference evidence="13 14" key="1">
    <citation type="submission" date="2016-02" db="EMBL/GenBank/DDBJ databases">
        <authorList>
            <person name="Wen L."/>
            <person name="He K."/>
            <person name="Yang H."/>
        </authorList>
    </citation>
    <scope>NUCLEOTIDE SEQUENCE [LARGE SCALE GENOMIC DNA]</scope>
    <source>
        <strain evidence="13 14">DSM 22607</strain>
    </source>
</reference>
<dbReference type="UniPathway" id="UPA00214"/>
<evidence type="ECO:0000256" key="3">
    <source>
        <dbReference type="ARBA" id="ARBA00004947"/>
    </source>
</evidence>
<feature type="domain" description="Galactose-1-phosphate uridyl transferase N-terminal" evidence="11">
    <location>
        <begin position="66"/>
        <end position="235"/>
    </location>
</feature>
<dbReference type="GO" id="GO:0008108">
    <property type="term" value="F:UDP-glucose:hexose-1-phosphate uridylyltransferase activity"/>
    <property type="evidence" value="ECO:0007669"/>
    <property type="project" value="UniProtKB-UniRule"/>
</dbReference>
<dbReference type="PANTHER" id="PTHR39191">
    <property type="entry name" value="GALACTOSE-1-PHOSPHATE URIDYLYLTRANSFERASE"/>
    <property type="match status" value="1"/>
</dbReference>
<dbReference type="STRING" id="626937.HMPREF3293_01623"/>
<evidence type="ECO:0000313" key="13">
    <source>
        <dbReference type="EMBL" id="KXK65411.1"/>
    </source>
</evidence>
<dbReference type="InterPro" id="IPR023425">
    <property type="entry name" value="GalP_uridyl_Trfase_II_CS"/>
</dbReference>
<evidence type="ECO:0000256" key="10">
    <source>
        <dbReference type="HAMAP-Rule" id="MF_00571"/>
    </source>
</evidence>
<accession>A0A136Q416</accession>
<feature type="domain" description="Galactose-1-phosphate uridyl transferase C-terminal" evidence="12">
    <location>
        <begin position="250"/>
        <end position="431"/>
    </location>
</feature>
<comment type="catalytic activity">
    <reaction evidence="1 10">
        <text>alpha-D-galactose 1-phosphate + UDP-alpha-D-glucose = alpha-D-glucose 1-phosphate + UDP-alpha-D-galactose</text>
        <dbReference type="Rhea" id="RHEA:13989"/>
        <dbReference type="ChEBI" id="CHEBI:58336"/>
        <dbReference type="ChEBI" id="CHEBI:58601"/>
        <dbReference type="ChEBI" id="CHEBI:58885"/>
        <dbReference type="ChEBI" id="CHEBI:66914"/>
        <dbReference type="EC" id="2.7.7.12"/>
    </reaction>
</comment>
<evidence type="ECO:0000259" key="11">
    <source>
        <dbReference type="Pfam" id="PF01087"/>
    </source>
</evidence>
<dbReference type="PIRSF" id="PIRSF006005">
    <property type="entry name" value="GalT_BS"/>
    <property type="match status" value="1"/>
</dbReference>
<dbReference type="Proteomes" id="UP000070366">
    <property type="component" value="Unassembled WGS sequence"/>
</dbReference>
<keyword evidence="6 10" id="KW-0808">Transferase</keyword>
<evidence type="ECO:0000256" key="8">
    <source>
        <dbReference type="ARBA" id="ARBA00023144"/>
    </source>
</evidence>
<evidence type="ECO:0000259" key="12">
    <source>
        <dbReference type="Pfam" id="PF02744"/>
    </source>
</evidence>
<dbReference type="PROSITE" id="PS01163">
    <property type="entry name" value="GAL_P_UDP_TRANSF_II"/>
    <property type="match status" value="1"/>
</dbReference>
<dbReference type="GO" id="GO:0005737">
    <property type="term" value="C:cytoplasm"/>
    <property type="evidence" value="ECO:0007669"/>
    <property type="project" value="UniProtKB-SubCell"/>
</dbReference>
<comment type="caution">
    <text evidence="13">The sequence shown here is derived from an EMBL/GenBank/DDBJ whole genome shotgun (WGS) entry which is preliminary data.</text>
</comment>
<keyword evidence="8 10" id="KW-0299">Galactose metabolism</keyword>
<comment type="pathway">
    <text evidence="3 10">Carbohydrate metabolism; galactose metabolism.</text>
</comment>
<keyword evidence="5 10" id="KW-0963">Cytoplasm</keyword>
<name>A0A136Q416_9FIRM</name>
<dbReference type="InterPro" id="IPR005849">
    <property type="entry name" value="GalP_Utransf_N"/>
</dbReference>
<gene>
    <name evidence="10" type="primary">galT</name>
    <name evidence="13" type="ORF">HMPREF3293_01623</name>
</gene>
<sequence>MEQKEGMAYRRVEALVQYGMHNGLIGREDIVYTRNRLYTLLELDGPEEPCVPEEEFLTQTLGGLCGFAYEKGLIGENTGACRDRFDTELMGALTPRPSEVTGRFWEEYHKSPERATNYFYRFSEATNYIRRDRIAKDIKWKTPTKYGELDITINLSKPEKDPKAIAAAKNKAQAGYPKCLLCPENEGYAGRAGYPARQNHRIIPIALDGEEWFFQYSPYSYYREHCIILKKEHVPMKLTERTFYRLIDFVRQFPHYFIGSNADLPIVGGSILTHDHFQGGRYELPIERAEDLDEVEIEGFGDVRACRIKWPMYTLRLRCRDGERLAEAGFYVLSVWRDYTDASAFIYARTENAPHNTVTPVARFRDGMFELDLILRNNITTKEHPLGVFHPHADKQHIKKENIGLIEAMGLAVLPPRLKESMELIRGALLRREPVSKNGPLAAHREWIGGFAEKYPEISAETVGEILQTEIGLVFEAVLEDAGVFKDTPEGAAAAKRFSDRLGG</sequence>
<keyword evidence="7 10" id="KW-0548">Nucleotidyltransferase</keyword>
<dbReference type="PANTHER" id="PTHR39191:SF1">
    <property type="entry name" value="DUF4922 DOMAIN-CONTAINING PROTEIN"/>
    <property type="match status" value="1"/>
</dbReference>
<evidence type="ECO:0000256" key="5">
    <source>
        <dbReference type="ARBA" id="ARBA00022490"/>
    </source>
</evidence>
<dbReference type="RefSeq" id="WP_242862021.1">
    <property type="nucleotide sequence ID" value="NZ_CABMOF010000002.1"/>
</dbReference>
<dbReference type="AlphaFoldDB" id="A0A136Q416"/>
<dbReference type="PATRIC" id="fig|626937.4.peg.1606"/>
<evidence type="ECO:0000256" key="9">
    <source>
        <dbReference type="ARBA" id="ARBA00023277"/>
    </source>
</evidence>
<comment type="similarity">
    <text evidence="4 10">Belongs to the galactose-1-phosphate uridylyltransferase type 2 family.</text>
</comment>
<dbReference type="Pfam" id="PF01087">
    <property type="entry name" value="GalP_UDP_transf"/>
    <property type="match status" value="1"/>
</dbReference>
<evidence type="ECO:0000256" key="7">
    <source>
        <dbReference type="ARBA" id="ARBA00022695"/>
    </source>
</evidence>
<dbReference type="GO" id="GO:0006012">
    <property type="term" value="P:galactose metabolic process"/>
    <property type="evidence" value="ECO:0007669"/>
    <property type="project" value="UniProtKB-UniRule"/>
</dbReference>
<keyword evidence="9 10" id="KW-0119">Carbohydrate metabolism</keyword>
<evidence type="ECO:0000256" key="4">
    <source>
        <dbReference type="ARBA" id="ARBA00008706"/>
    </source>
</evidence>